<dbReference type="AlphaFoldDB" id="A0AAV4NWW0"/>
<dbReference type="Gene3D" id="1.10.287.1490">
    <property type="match status" value="1"/>
</dbReference>
<feature type="region of interest" description="Disordered" evidence="2">
    <location>
        <begin position="1"/>
        <end position="28"/>
    </location>
</feature>
<dbReference type="EMBL" id="BPLR01003799">
    <property type="protein sequence ID" value="GIX88785.1"/>
    <property type="molecule type" value="Genomic_DNA"/>
</dbReference>
<evidence type="ECO:0000313" key="3">
    <source>
        <dbReference type="EMBL" id="GIX88785.1"/>
    </source>
</evidence>
<proteinExistence type="predicted"/>
<keyword evidence="4" id="KW-1185">Reference proteome</keyword>
<reference evidence="3 4" key="1">
    <citation type="submission" date="2021-06" db="EMBL/GenBank/DDBJ databases">
        <title>Caerostris extrusa draft genome.</title>
        <authorList>
            <person name="Kono N."/>
            <person name="Arakawa K."/>
        </authorList>
    </citation>
    <scope>NUCLEOTIDE SEQUENCE [LARGE SCALE GENOMIC DNA]</scope>
</reference>
<evidence type="ECO:0000256" key="1">
    <source>
        <dbReference type="SAM" id="Coils"/>
    </source>
</evidence>
<dbReference type="Proteomes" id="UP001054945">
    <property type="component" value="Unassembled WGS sequence"/>
</dbReference>
<comment type="caution">
    <text evidence="3">The sequence shown here is derived from an EMBL/GenBank/DDBJ whole genome shotgun (WGS) entry which is preliminary data.</text>
</comment>
<evidence type="ECO:0000256" key="2">
    <source>
        <dbReference type="SAM" id="MobiDB-lite"/>
    </source>
</evidence>
<accession>A0AAV4NWW0</accession>
<evidence type="ECO:0000313" key="4">
    <source>
        <dbReference type="Proteomes" id="UP001054945"/>
    </source>
</evidence>
<sequence>MAEACSDAPQENEETKKKNLKKKQGRPYKNCEEATYSITESKEQKSDELDKKCVTLEKEKKLSLEKQDCTIFELQQQLENLECNISDIKENYNKSLEEKENEIKNLRDKVKCWDAERNSFVTSINEKDEQLQCLSMQMNTIKETCLCLQEELTKLQLSNKELKDEISVLHEARDAALESLKTKSFSLDSKPRNVLI</sequence>
<keyword evidence="1" id="KW-0175">Coiled coil</keyword>
<name>A0AAV4NWW0_CAEEX</name>
<gene>
    <name evidence="3" type="ORF">CEXT_480161</name>
</gene>
<organism evidence="3 4">
    <name type="scientific">Caerostris extrusa</name>
    <name type="common">Bark spider</name>
    <name type="synonym">Caerostris bankana</name>
    <dbReference type="NCBI Taxonomy" id="172846"/>
    <lineage>
        <taxon>Eukaryota</taxon>
        <taxon>Metazoa</taxon>
        <taxon>Ecdysozoa</taxon>
        <taxon>Arthropoda</taxon>
        <taxon>Chelicerata</taxon>
        <taxon>Arachnida</taxon>
        <taxon>Araneae</taxon>
        <taxon>Araneomorphae</taxon>
        <taxon>Entelegynae</taxon>
        <taxon>Araneoidea</taxon>
        <taxon>Araneidae</taxon>
        <taxon>Caerostris</taxon>
    </lineage>
</organism>
<protein>
    <submittedName>
        <fullName evidence="3">Uncharacterized protein</fullName>
    </submittedName>
</protein>
<feature type="coiled-coil region" evidence="1">
    <location>
        <begin position="39"/>
        <end position="172"/>
    </location>
</feature>